<dbReference type="InterPro" id="IPR029044">
    <property type="entry name" value="Nucleotide-diphossugar_trans"/>
</dbReference>
<evidence type="ECO:0000259" key="4">
    <source>
        <dbReference type="Pfam" id="PF02836"/>
    </source>
</evidence>
<keyword evidence="2" id="KW-1133">Transmembrane helix</keyword>
<dbReference type="Gene3D" id="3.20.20.80">
    <property type="entry name" value="Glycosidases"/>
    <property type="match status" value="1"/>
</dbReference>
<dbReference type="InterPro" id="IPR017853">
    <property type="entry name" value="GH"/>
</dbReference>
<dbReference type="PANTHER" id="PTHR43685">
    <property type="entry name" value="GLYCOSYLTRANSFERASE"/>
    <property type="match status" value="1"/>
</dbReference>
<name>A0A537LPT7_9BACT</name>
<dbReference type="Proteomes" id="UP000318661">
    <property type="component" value="Unassembled WGS sequence"/>
</dbReference>
<feature type="compositionally biased region" description="Polar residues" evidence="1">
    <location>
        <begin position="1"/>
        <end position="19"/>
    </location>
</feature>
<dbReference type="InterPro" id="IPR050834">
    <property type="entry name" value="Glycosyltransf_2"/>
</dbReference>
<evidence type="ECO:0000259" key="3">
    <source>
        <dbReference type="Pfam" id="PF00535"/>
    </source>
</evidence>
<keyword evidence="2" id="KW-0472">Membrane</keyword>
<accession>A0A537LPT7</accession>
<dbReference type="InterPro" id="IPR006103">
    <property type="entry name" value="Glyco_hydro_2_cat"/>
</dbReference>
<dbReference type="SUPFAM" id="SSF51445">
    <property type="entry name" value="(Trans)glycosidases"/>
    <property type="match status" value="1"/>
</dbReference>
<dbReference type="Pfam" id="PF00535">
    <property type="entry name" value="Glycos_transf_2"/>
    <property type="match status" value="1"/>
</dbReference>
<dbReference type="AlphaFoldDB" id="A0A537LPT7"/>
<feature type="region of interest" description="Disordered" evidence="1">
    <location>
        <begin position="1"/>
        <end position="36"/>
    </location>
</feature>
<feature type="domain" description="Glycosyltransferase 2-like" evidence="3">
    <location>
        <begin position="371"/>
        <end position="484"/>
    </location>
</feature>
<protein>
    <submittedName>
        <fullName evidence="5">Glycosyltransferase</fullName>
    </submittedName>
</protein>
<evidence type="ECO:0000256" key="1">
    <source>
        <dbReference type="SAM" id="MobiDB-lite"/>
    </source>
</evidence>
<comment type="caution">
    <text evidence="5">The sequence shown here is derived from an EMBL/GenBank/DDBJ whole genome shotgun (WGS) entry which is preliminary data.</text>
</comment>
<proteinExistence type="predicted"/>
<dbReference type="GO" id="GO:0004553">
    <property type="term" value="F:hydrolase activity, hydrolyzing O-glycosyl compounds"/>
    <property type="evidence" value="ECO:0007669"/>
    <property type="project" value="InterPro"/>
</dbReference>
<evidence type="ECO:0000256" key="2">
    <source>
        <dbReference type="SAM" id="Phobius"/>
    </source>
</evidence>
<feature type="domain" description="Glycoside hydrolase family 2 catalytic" evidence="4">
    <location>
        <begin position="76"/>
        <end position="299"/>
    </location>
</feature>
<evidence type="ECO:0000313" key="5">
    <source>
        <dbReference type="EMBL" id="TMJ10016.1"/>
    </source>
</evidence>
<dbReference type="Gene3D" id="3.90.550.10">
    <property type="entry name" value="Spore Coat Polysaccharide Biosynthesis Protein SpsA, Chain A"/>
    <property type="match status" value="1"/>
</dbReference>
<sequence>MSTIASAAGTPPSTRNHSASAYERVPPNAGNRGDHGRGRPLLVVIRYSGALTVQTIANEVARLLPLSGPVRVRPQVRGKFILAGQETLFVRGVTYGAFRPDARGREYHEPDIIDRDFAQMAAAGFNAVRIPHTMPPTALLDTAARHGLRVMVGLSAEQYLGFLIDGKKRQGEIADLIRRTVQPVAGHPALLCYALGNEIPASIVRWLGPRRVEWYLERLSDAVRREDPDGLLTYVNYPTTEYLQLPFLDLVSFNVYLETPDRFDAYLAHLHTIAGDRPLLMSEIGLDSLRHGEAEQVRALDWQVRTIFASGCAGGFVFAWTDEWFRGGADVDNWAFGLTRRDRTPKPALETVSRAFAEAPFPRDAPWPRISVVVCTHNGARTLRECLSGLRALEYPNFEVIVVDDGSTDRTEAIARESGMRFISTEQRGLGSARNTGLAAASGEIVAYIDDDATPDPHWLMYLARSFLTTSHAGVGGPNIAPPDDGPIAGCVAKAPGGPVHVLTSDREAEHIPGCNMAFRAECLRAVGGFDPQFRIAGDDVDLCWRLRDRGWTLGFSPAAMVWHHRRNSIRAYWQQQREYGKAEAQLARKWPHRYNGVGHVTWSGSVYGCKSTALLRPPRRIYHGVWGSAPFQSLYERSPAAMWLILTMPEWYLVILLLVAVSALGMLWRPLLGTLPLLALSVGILVMQAGLAATRTLLPNRPASRAVRYQQQILTAVLYLLQPLARLSGRLHYGLAPWRRNGEPGGTLASMRPSVLPRRGRVAVWSKRWEHPEGKLQRIEAGLKAAGGNVRRGGDYDRWDLDICVGTLGAARLLAAVEDTGSGVQLTRYRWWPRWSPAALAVTFVFGVLAADAVEDRAFVVAAVLGAISLLLALRACVDCADAVTVIRQTVDREEP</sequence>
<dbReference type="EMBL" id="VBAJ01000028">
    <property type="protein sequence ID" value="TMJ10016.1"/>
    <property type="molecule type" value="Genomic_DNA"/>
</dbReference>
<dbReference type="PANTHER" id="PTHR43685:SF2">
    <property type="entry name" value="GLYCOSYLTRANSFERASE 2-LIKE DOMAIN-CONTAINING PROTEIN"/>
    <property type="match status" value="1"/>
</dbReference>
<dbReference type="InterPro" id="IPR001173">
    <property type="entry name" value="Glyco_trans_2-like"/>
</dbReference>
<feature type="transmembrane region" description="Helical" evidence="2">
    <location>
        <begin position="652"/>
        <end position="672"/>
    </location>
</feature>
<keyword evidence="2" id="KW-0812">Transmembrane</keyword>
<feature type="transmembrane region" description="Helical" evidence="2">
    <location>
        <begin position="678"/>
        <end position="699"/>
    </location>
</feature>
<dbReference type="Pfam" id="PF02836">
    <property type="entry name" value="Glyco_hydro_2_C"/>
    <property type="match status" value="1"/>
</dbReference>
<reference evidence="5 6" key="1">
    <citation type="journal article" date="2019" name="Nat. Microbiol.">
        <title>Mediterranean grassland soil C-N compound turnover is dependent on rainfall and depth, and is mediated by genomically divergent microorganisms.</title>
        <authorList>
            <person name="Diamond S."/>
            <person name="Andeer P.F."/>
            <person name="Li Z."/>
            <person name="Crits-Christoph A."/>
            <person name="Burstein D."/>
            <person name="Anantharaman K."/>
            <person name="Lane K.R."/>
            <person name="Thomas B.C."/>
            <person name="Pan C."/>
            <person name="Northen T.R."/>
            <person name="Banfield J.F."/>
        </authorList>
    </citation>
    <scope>NUCLEOTIDE SEQUENCE [LARGE SCALE GENOMIC DNA]</scope>
    <source>
        <strain evidence="5">NP_2</strain>
    </source>
</reference>
<keyword evidence="5" id="KW-0808">Transferase</keyword>
<evidence type="ECO:0000313" key="6">
    <source>
        <dbReference type="Proteomes" id="UP000318661"/>
    </source>
</evidence>
<dbReference type="GO" id="GO:0005975">
    <property type="term" value="P:carbohydrate metabolic process"/>
    <property type="evidence" value="ECO:0007669"/>
    <property type="project" value="InterPro"/>
</dbReference>
<dbReference type="SUPFAM" id="SSF53448">
    <property type="entry name" value="Nucleotide-diphospho-sugar transferases"/>
    <property type="match status" value="1"/>
</dbReference>
<organism evidence="5 6">
    <name type="scientific">Candidatus Segetimicrobium genomatis</name>
    <dbReference type="NCBI Taxonomy" id="2569760"/>
    <lineage>
        <taxon>Bacteria</taxon>
        <taxon>Bacillati</taxon>
        <taxon>Candidatus Sysuimicrobiota</taxon>
        <taxon>Candidatus Sysuimicrobiia</taxon>
        <taxon>Candidatus Sysuimicrobiales</taxon>
        <taxon>Candidatus Segetimicrobiaceae</taxon>
        <taxon>Candidatus Segetimicrobium</taxon>
    </lineage>
</organism>
<dbReference type="GO" id="GO:0016740">
    <property type="term" value="F:transferase activity"/>
    <property type="evidence" value="ECO:0007669"/>
    <property type="project" value="UniProtKB-KW"/>
</dbReference>
<gene>
    <name evidence="5" type="ORF">E6G99_01775</name>
</gene>